<dbReference type="SUPFAM" id="SSF48371">
    <property type="entry name" value="ARM repeat"/>
    <property type="match status" value="1"/>
</dbReference>
<dbReference type="PANTHER" id="PTHR46618:SF1">
    <property type="entry name" value="ARMADILLO REPEAT-CONTAINING PROTEIN 3"/>
    <property type="match status" value="1"/>
</dbReference>
<feature type="compositionally biased region" description="Basic residues" evidence="2">
    <location>
        <begin position="31"/>
        <end position="47"/>
    </location>
</feature>
<organism evidence="3 4">
    <name type="scientific">Protopolystoma xenopodis</name>
    <dbReference type="NCBI Taxonomy" id="117903"/>
    <lineage>
        <taxon>Eukaryota</taxon>
        <taxon>Metazoa</taxon>
        <taxon>Spiralia</taxon>
        <taxon>Lophotrochozoa</taxon>
        <taxon>Platyhelminthes</taxon>
        <taxon>Monogenea</taxon>
        <taxon>Polyopisthocotylea</taxon>
        <taxon>Polystomatidea</taxon>
        <taxon>Polystomatidae</taxon>
        <taxon>Protopolystoma</taxon>
    </lineage>
</organism>
<evidence type="ECO:0000313" key="3">
    <source>
        <dbReference type="EMBL" id="VEL13422.1"/>
    </source>
</evidence>
<keyword evidence="1" id="KW-0677">Repeat</keyword>
<evidence type="ECO:0000313" key="4">
    <source>
        <dbReference type="Proteomes" id="UP000784294"/>
    </source>
</evidence>
<proteinExistence type="predicted"/>
<dbReference type="PANTHER" id="PTHR46618">
    <property type="entry name" value="ARMADILLO REPEAT-CONTAINING PROTEIN 3"/>
    <property type="match status" value="1"/>
</dbReference>
<dbReference type="EMBL" id="CAAALY010017736">
    <property type="protein sequence ID" value="VEL13422.1"/>
    <property type="molecule type" value="Genomic_DNA"/>
</dbReference>
<evidence type="ECO:0000256" key="1">
    <source>
        <dbReference type="ARBA" id="ARBA00022737"/>
    </source>
</evidence>
<keyword evidence="4" id="KW-1185">Reference proteome</keyword>
<evidence type="ECO:0000256" key="2">
    <source>
        <dbReference type="SAM" id="MobiDB-lite"/>
    </source>
</evidence>
<dbReference type="InterPro" id="IPR016024">
    <property type="entry name" value="ARM-type_fold"/>
</dbReference>
<protein>
    <recommendedName>
        <fullName evidence="5">Armadillo repeat-containing domain-containing protein</fullName>
    </recommendedName>
</protein>
<dbReference type="InterPro" id="IPR052441">
    <property type="entry name" value="Armadillo-Ser/Thr_Kinase"/>
</dbReference>
<dbReference type="Gene3D" id="1.25.10.10">
    <property type="entry name" value="Leucine-rich Repeat Variant"/>
    <property type="match status" value="1"/>
</dbReference>
<dbReference type="OrthoDB" id="7537227at2759"/>
<sequence>MKFITDSASPDEAETFMAGNSGNLGRTGSGKGKKAPSTKGGSARKKKTDPDKKEEDKLPSYMLPEAKIQACRIIMRVARKPEICRTLHDSEVERALVALVSNEDAGVRGASGQAIATIAENRMCQETFIKLGALEPLLRLIRSENRTLKCAGTLALASLTNEHADACKYVSSSSFGVEAIIGCLGLPEPEVGALLEATLACLTNLAMIEECRQKIISAGGVKALVPALTSQSVLLQTLLLV</sequence>
<dbReference type="InterPro" id="IPR011989">
    <property type="entry name" value="ARM-like"/>
</dbReference>
<evidence type="ECO:0008006" key="5">
    <source>
        <dbReference type="Google" id="ProtNLM"/>
    </source>
</evidence>
<accession>A0A3S4ZW08</accession>
<dbReference type="Proteomes" id="UP000784294">
    <property type="component" value="Unassembled WGS sequence"/>
</dbReference>
<dbReference type="AlphaFoldDB" id="A0A3S4ZW08"/>
<feature type="compositionally biased region" description="Basic and acidic residues" evidence="2">
    <location>
        <begin position="48"/>
        <end position="58"/>
    </location>
</feature>
<name>A0A3S4ZW08_9PLAT</name>
<comment type="caution">
    <text evidence="3">The sequence shown here is derived from an EMBL/GenBank/DDBJ whole genome shotgun (WGS) entry which is preliminary data.</text>
</comment>
<gene>
    <name evidence="3" type="ORF">PXEA_LOCUS6862</name>
</gene>
<reference evidence="3" key="1">
    <citation type="submission" date="2018-11" db="EMBL/GenBank/DDBJ databases">
        <authorList>
            <consortium name="Pathogen Informatics"/>
        </authorList>
    </citation>
    <scope>NUCLEOTIDE SEQUENCE</scope>
</reference>
<feature type="region of interest" description="Disordered" evidence="2">
    <location>
        <begin position="1"/>
        <end position="59"/>
    </location>
</feature>